<dbReference type="GeneID" id="84577776"/>
<dbReference type="Proteomes" id="UP000235658">
    <property type="component" value="Unassembled WGS sequence"/>
</dbReference>
<name>A0A2N6UKN6_9FIRM</name>
<dbReference type="NCBIfam" id="TIGR02532">
    <property type="entry name" value="IV_pilin_GFxxxE"/>
    <property type="match status" value="1"/>
</dbReference>
<protein>
    <submittedName>
        <fullName evidence="2">Competence protein ComG</fullName>
    </submittedName>
</protein>
<evidence type="ECO:0000256" key="1">
    <source>
        <dbReference type="SAM" id="Phobius"/>
    </source>
</evidence>
<dbReference type="AlphaFoldDB" id="A0A2N6UKN6"/>
<dbReference type="RefSeq" id="WP_102197448.1">
    <property type="nucleotide sequence ID" value="NZ_CAUPDS010000009.1"/>
</dbReference>
<gene>
    <name evidence="2" type="ORF">CJ192_01100</name>
</gene>
<accession>A0A2N6UKN6</accession>
<dbReference type="InterPro" id="IPR012902">
    <property type="entry name" value="N_methyl_site"/>
</dbReference>
<reference evidence="2 3" key="1">
    <citation type="submission" date="2017-09" db="EMBL/GenBank/DDBJ databases">
        <title>Bacterial strain isolated from the female urinary microbiota.</title>
        <authorList>
            <person name="Thomas-White K."/>
            <person name="Kumar N."/>
            <person name="Forster S."/>
            <person name="Putonti C."/>
            <person name="Lawley T."/>
            <person name="Wolfe A.J."/>
        </authorList>
    </citation>
    <scope>NUCLEOTIDE SEQUENCE [LARGE SCALE GENOMIC DNA]</scope>
    <source>
        <strain evidence="2 3">UMB0204</strain>
    </source>
</reference>
<proteinExistence type="predicted"/>
<evidence type="ECO:0000313" key="2">
    <source>
        <dbReference type="EMBL" id="PMC82359.1"/>
    </source>
</evidence>
<feature type="transmembrane region" description="Helical" evidence="1">
    <location>
        <begin position="6"/>
        <end position="29"/>
    </location>
</feature>
<keyword evidence="1" id="KW-0472">Membrane</keyword>
<dbReference type="Pfam" id="PF07963">
    <property type="entry name" value="N_methyl"/>
    <property type="match status" value="1"/>
</dbReference>
<keyword evidence="1" id="KW-1133">Transmembrane helix</keyword>
<organism evidence="2 3">
    <name type="scientific">Anaerococcus hydrogenalis</name>
    <dbReference type="NCBI Taxonomy" id="33029"/>
    <lineage>
        <taxon>Bacteria</taxon>
        <taxon>Bacillati</taxon>
        <taxon>Bacillota</taxon>
        <taxon>Tissierellia</taxon>
        <taxon>Tissierellales</taxon>
        <taxon>Peptoniphilaceae</taxon>
        <taxon>Anaerococcus</taxon>
    </lineage>
</organism>
<dbReference type="EMBL" id="PNHP01000001">
    <property type="protein sequence ID" value="PMC82359.1"/>
    <property type="molecule type" value="Genomic_DNA"/>
</dbReference>
<keyword evidence="1" id="KW-0812">Transmembrane</keyword>
<comment type="caution">
    <text evidence="2">The sequence shown here is derived from an EMBL/GenBank/DDBJ whole genome shotgun (WGS) entry which is preliminary data.</text>
</comment>
<evidence type="ECO:0000313" key="3">
    <source>
        <dbReference type="Proteomes" id="UP000235658"/>
    </source>
</evidence>
<sequence>MRKRGFTLIELICVLAISSILILLIDNIVKTNLSISKKTYEEELSYKNSTNCILYIENIIRKADKIIDIKDEENFKLEINDGDKTSTYRFGQEENTLYVYINNINSSSLNEAKIPIGFCKSSKISYDKKDKAFTIAIDFYEKDKNSKYRTYIRRLE</sequence>